<accession>A0A6J8BXW2</accession>
<gene>
    <name evidence="2" type="ORF">MCOR_24077</name>
</gene>
<name>A0A6J8BXW2_MYTCO</name>
<dbReference type="EMBL" id="CACVKT020004265">
    <property type="protein sequence ID" value="CAC5388843.1"/>
    <property type="molecule type" value="Genomic_DNA"/>
</dbReference>
<feature type="region of interest" description="Disordered" evidence="1">
    <location>
        <begin position="162"/>
        <end position="190"/>
    </location>
</feature>
<reference evidence="2 3" key="1">
    <citation type="submission" date="2020-06" db="EMBL/GenBank/DDBJ databases">
        <authorList>
            <person name="Li R."/>
            <person name="Bekaert M."/>
        </authorList>
    </citation>
    <scope>NUCLEOTIDE SEQUENCE [LARGE SCALE GENOMIC DNA]</scope>
    <source>
        <strain evidence="3">wild</strain>
    </source>
</reference>
<dbReference type="Proteomes" id="UP000507470">
    <property type="component" value="Unassembled WGS sequence"/>
</dbReference>
<evidence type="ECO:0000313" key="2">
    <source>
        <dbReference type="EMBL" id="CAC5388843.1"/>
    </source>
</evidence>
<dbReference type="OrthoDB" id="5982747at2759"/>
<keyword evidence="3" id="KW-1185">Reference proteome</keyword>
<evidence type="ECO:0000313" key="3">
    <source>
        <dbReference type="Proteomes" id="UP000507470"/>
    </source>
</evidence>
<evidence type="ECO:0000256" key="1">
    <source>
        <dbReference type="SAM" id="MobiDB-lite"/>
    </source>
</evidence>
<sequence>MDEILNLKCQISTSMDISGQHAETATSKSQHQTKEQVDQQLIWKPSVLLIGTSNIRGINENKLSSSIDVIKEICFTLDKTNEKDDMMHHTNGQIVNALIKQNFYGKHYTELEKVQLIEHNNMYYEGQANEELLQNDLYHLNDKVVSYLASNIKQAVHQILNIPLPPTRRPRSQSRNRRGRGRGRGRGDTK</sequence>
<feature type="compositionally biased region" description="Basic residues" evidence="1">
    <location>
        <begin position="168"/>
        <end position="184"/>
    </location>
</feature>
<protein>
    <submittedName>
        <fullName evidence="2">Uncharacterized protein</fullName>
    </submittedName>
</protein>
<dbReference type="AlphaFoldDB" id="A0A6J8BXW2"/>
<organism evidence="2 3">
    <name type="scientific">Mytilus coruscus</name>
    <name type="common">Sea mussel</name>
    <dbReference type="NCBI Taxonomy" id="42192"/>
    <lineage>
        <taxon>Eukaryota</taxon>
        <taxon>Metazoa</taxon>
        <taxon>Spiralia</taxon>
        <taxon>Lophotrochozoa</taxon>
        <taxon>Mollusca</taxon>
        <taxon>Bivalvia</taxon>
        <taxon>Autobranchia</taxon>
        <taxon>Pteriomorphia</taxon>
        <taxon>Mytilida</taxon>
        <taxon>Mytiloidea</taxon>
        <taxon>Mytilidae</taxon>
        <taxon>Mytilinae</taxon>
        <taxon>Mytilus</taxon>
    </lineage>
</organism>
<proteinExistence type="predicted"/>